<evidence type="ECO:0000313" key="3">
    <source>
        <dbReference type="Proteomes" id="UP001054821"/>
    </source>
</evidence>
<keyword evidence="3" id="KW-1185">Reference proteome</keyword>
<organism evidence="2 3">
    <name type="scientific">Prunus dulcis</name>
    <name type="common">Almond</name>
    <name type="synonym">Amygdalus dulcis</name>
    <dbReference type="NCBI Taxonomy" id="3755"/>
    <lineage>
        <taxon>Eukaryota</taxon>
        <taxon>Viridiplantae</taxon>
        <taxon>Streptophyta</taxon>
        <taxon>Embryophyta</taxon>
        <taxon>Tracheophyta</taxon>
        <taxon>Spermatophyta</taxon>
        <taxon>Magnoliopsida</taxon>
        <taxon>eudicotyledons</taxon>
        <taxon>Gunneridae</taxon>
        <taxon>Pentapetalae</taxon>
        <taxon>rosids</taxon>
        <taxon>fabids</taxon>
        <taxon>Rosales</taxon>
        <taxon>Rosaceae</taxon>
        <taxon>Amygdaloideae</taxon>
        <taxon>Amygdaleae</taxon>
        <taxon>Prunus</taxon>
    </lineage>
</organism>
<proteinExistence type="predicted"/>
<dbReference type="Proteomes" id="UP001054821">
    <property type="component" value="Chromosome 2"/>
</dbReference>
<evidence type="ECO:0000313" key="2">
    <source>
        <dbReference type="EMBL" id="KAI5344597.1"/>
    </source>
</evidence>
<gene>
    <name evidence="2" type="ORF">L3X38_012474</name>
</gene>
<dbReference type="AlphaFoldDB" id="A0AAD4WM56"/>
<comment type="caution">
    <text evidence="2">The sequence shown here is derived from an EMBL/GenBank/DDBJ whole genome shotgun (WGS) entry which is preliminary data.</text>
</comment>
<sequence length="146" mass="15496">MASFFPRFLKFQKTAVSLPAAAAASYPGGFGPPPPHWWYPGAPPPSPSSQPPRFLRFSPNRLRRDSPSSGDQFRRLRYGFCPIFHALADGWGGDDHAEFGAPDSADICCHCSSICCHCTSTDGPLGSCTYGVPGACLISVISGAAC</sequence>
<protein>
    <submittedName>
        <fullName evidence="2">Uncharacterized protein</fullName>
    </submittedName>
</protein>
<reference evidence="2 3" key="1">
    <citation type="journal article" date="2022" name="G3 (Bethesda)">
        <title>Whole-genome sequence and methylome profiling of the almond [Prunus dulcis (Mill.) D.A. Webb] cultivar 'Nonpareil'.</title>
        <authorList>
            <person name="D'Amico-Willman K.M."/>
            <person name="Ouma W.Z."/>
            <person name="Meulia T."/>
            <person name="Sideli G.M."/>
            <person name="Gradziel T.M."/>
            <person name="Fresnedo-Ramirez J."/>
        </authorList>
    </citation>
    <scope>NUCLEOTIDE SEQUENCE [LARGE SCALE GENOMIC DNA]</scope>
    <source>
        <strain evidence="2">Clone GOH B32 T37-40</strain>
    </source>
</reference>
<feature type="region of interest" description="Disordered" evidence="1">
    <location>
        <begin position="39"/>
        <end position="70"/>
    </location>
</feature>
<evidence type="ECO:0000256" key="1">
    <source>
        <dbReference type="SAM" id="MobiDB-lite"/>
    </source>
</evidence>
<feature type="compositionally biased region" description="Pro residues" evidence="1">
    <location>
        <begin position="39"/>
        <end position="50"/>
    </location>
</feature>
<accession>A0AAD4WM56</accession>
<name>A0AAD4WM56_PRUDU</name>
<dbReference type="EMBL" id="JAJFAZ020000002">
    <property type="protein sequence ID" value="KAI5344597.1"/>
    <property type="molecule type" value="Genomic_DNA"/>
</dbReference>